<dbReference type="EMBL" id="JBHTJA010000085">
    <property type="protein sequence ID" value="MFD0904429.1"/>
    <property type="molecule type" value="Genomic_DNA"/>
</dbReference>
<feature type="domain" description="Purine catabolism PurC-like" evidence="2">
    <location>
        <begin position="3"/>
        <end position="124"/>
    </location>
</feature>
<dbReference type="Proteomes" id="UP001596972">
    <property type="component" value="Unassembled WGS sequence"/>
</dbReference>
<sequence>MADVLDLPAARAGLPEVLTGAGRLDRSVRWVHVSDIPNVSEVLAGHGLVLTTGQAMAGSARSAVALVEQLAQASAAGLVVELGASYPRVQPEAVARAEELGLPLVCLHAQVRFVEVTEAAHRRLGDRLGLLRGVDQDATAGVGQVVGQPGAGQARVERDEHRAEGARANSVSRNAGWLGPQ</sequence>
<comment type="caution">
    <text evidence="3">The sequence shown here is derived from an EMBL/GenBank/DDBJ whole genome shotgun (WGS) entry which is preliminary data.</text>
</comment>
<dbReference type="RefSeq" id="WP_378304278.1">
    <property type="nucleotide sequence ID" value="NZ_JBHTJA010000085.1"/>
</dbReference>
<dbReference type="InterPro" id="IPR012914">
    <property type="entry name" value="PucR_dom"/>
</dbReference>
<organism evidence="3 4">
    <name type="scientific">Actinomadura sediminis</name>
    <dbReference type="NCBI Taxonomy" id="1038904"/>
    <lineage>
        <taxon>Bacteria</taxon>
        <taxon>Bacillati</taxon>
        <taxon>Actinomycetota</taxon>
        <taxon>Actinomycetes</taxon>
        <taxon>Streptosporangiales</taxon>
        <taxon>Thermomonosporaceae</taxon>
        <taxon>Actinomadura</taxon>
    </lineage>
</organism>
<keyword evidence="4" id="KW-1185">Reference proteome</keyword>
<dbReference type="Pfam" id="PF07905">
    <property type="entry name" value="PucR"/>
    <property type="match status" value="1"/>
</dbReference>
<evidence type="ECO:0000259" key="2">
    <source>
        <dbReference type="Pfam" id="PF07905"/>
    </source>
</evidence>
<evidence type="ECO:0000256" key="1">
    <source>
        <dbReference type="SAM" id="MobiDB-lite"/>
    </source>
</evidence>
<reference evidence="4" key="1">
    <citation type="journal article" date="2019" name="Int. J. Syst. Evol. Microbiol.">
        <title>The Global Catalogue of Microorganisms (GCM) 10K type strain sequencing project: providing services to taxonomists for standard genome sequencing and annotation.</title>
        <authorList>
            <consortium name="The Broad Institute Genomics Platform"/>
            <consortium name="The Broad Institute Genome Sequencing Center for Infectious Disease"/>
            <person name="Wu L."/>
            <person name="Ma J."/>
        </authorList>
    </citation>
    <scope>NUCLEOTIDE SEQUENCE [LARGE SCALE GENOMIC DNA]</scope>
    <source>
        <strain evidence="4">JCM 31202</strain>
    </source>
</reference>
<accession>A0ABW3EVF6</accession>
<evidence type="ECO:0000313" key="4">
    <source>
        <dbReference type="Proteomes" id="UP001596972"/>
    </source>
</evidence>
<feature type="region of interest" description="Disordered" evidence="1">
    <location>
        <begin position="146"/>
        <end position="181"/>
    </location>
</feature>
<proteinExistence type="predicted"/>
<evidence type="ECO:0000313" key="3">
    <source>
        <dbReference type="EMBL" id="MFD0904429.1"/>
    </source>
</evidence>
<feature type="compositionally biased region" description="Basic and acidic residues" evidence="1">
    <location>
        <begin position="155"/>
        <end position="165"/>
    </location>
</feature>
<gene>
    <name evidence="3" type="ORF">ACFQ11_28875</name>
</gene>
<protein>
    <submittedName>
        <fullName evidence="3">PucR family transcriptional regulator ligand-binding domain-containing protein</fullName>
    </submittedName>
</protein>
<name>A0ABW3EVF6_9ACTN</name>